<dbReference type="InterPro" id="IPR049296">
    <property type="entry name" value="PARP1-like_PADR1_N"/>
</dbReference>
<name>A0AAW0L236_QUESU</name>
<dbReference type="InterPro" id="IPR008893">
    <property type="entry name" value="WGR_domain"/>
</dbReference>
<dbReference type="PROSITE" id="PS52007">
    <property type="entry name" value="PADR1"/>
    <property type="match status" value="1"/>
</dbReference>
<dbReference type="GO" id="GO:0005730">
    <property type="term" value="C:nucleolus"/>
    <property type="evidence" value="ECO:0007669"/>
    <property type="project" value="TreeGrafter"/>
</dbReference>
<dbReference type="Pfam" id="PF08063">
    <property type="entry name" value="Zn_ribbon_PADR1"/>
    <property type="match status" value="1"/>
</dbReference>
<dbReference type="AlphaFoldDB" id="A0AAW0L236"/>
<keyword evidence="3" id="KW-0520">NAD</keyword>
<dbReference type="Gene3D" id="2.20.25.630">
    <property type="match status" value="1"/>
</dbReference>
<protein>
    <submittedName>
        <fullName evidence="6">Poly [adp-ribose] polymerase 3</fullName>
    </submittedName>
</protein>
<dbReference type="SUPFAM" id="SSF142921">
    <property type="entry name" value="WGR domain-like"/>
    <property type="match status" value="1"/>
</dbReference>
<dbReference type="PANTHER" id="PTHR10459">
    <property type="entry name" value="DNA LIGASE"/>
    <property type="match status" value="1"/>
</dbReference>
<dbReference type="InterPro" id="IPR036930">
    <property type="entry name" value="WGR_dom_sf"/>
</dbReference>
<dbReference type="PROSITE" id="PS50172">
    <property type="entry name" value="BRCT"/>
    <property type="match status" value="1"/>
</dbReference>
<keyword evidence="1" id="KW-0328">Glycosyltransferase</keyword>
<dbReference type="Pfam" id="PF00533">
    <property type="entry name" value="BRCT"/>
    <property type="match status" value="1"/>
</dbReference>
<evidence type="ECO:0000256" key="1">
    <source>
        <dbReference type="ARBA" id="ARBA00022676"/>
    </source>
</evidence>
<sequence length="354" mass="39787">MLVRLVTGEEEKVMTRKQKAESKENEAEQSPKKPKSENESGQPNGKDAAEIAAEFEEFCKATKEHLFIQQMREILEANGEDSSSPDSAIVSKFCNGNLDYTGTRYSCRGFYSEWSSCTFDTKDPPRKQEPIKLPDFVLNSPVSDDYWRKGIEKHGGKVANSVIGATCLVVSPAERERGVTSKLVEVMERGIRVVSEAWLADSIQKKEAQPFEAYDVVSDLSLKLYGKREVYKDSKLREQGREIFEKDGILYNCAFSLCDLGRGLNDYCVMQLITVPESGLHLYYKKGRVGDDPNAEERLKQWEDVENAVKEFDDGIEVRHGGLALQQLGVAVTHCKLEPLVANFMKVCSDGDRT</sequence>
<dbReference type="SMART" id="SM00773">
    <property type="entry name" value="WGR"/>
    <property type="match status" value="1"/>
</dbReference>
<dbReference type="Pfam" id="PF21728">
    <property type="entry name" value="PADR1_N"/>
    <property type="match status" value="1"/>
</dbReference>
<dbReference type="InterPro" id="IPR012982">
    <property type="entry name" value="PARP1-like_PADR1_Zn_ribbon"/>
</dbReference>
<proteinExistence type="predicted"/>
<dbReference type="SUPFAM" id="SSF52113">
    <property type="entry name" value="BRCT domain"/>
    <property type="match status" value="1"/>
</dbReference>
<dbReference type="SMART" id="SM00292">
    <property type="entry name" value="BRCT"/>
    <property type="match status" value="1"/>
</dbReference>
<evidence type="ECO:0000313" key="7">
    <source>
        <dbReference type="Proteomes" id="UP000237347"/>
    </source>
</evidence>
<organism evidence="6 7">
    <name type="scientific">Quercus suber</name>
    <name type="common">Cork oak</name>
    <dbReference type="NCBI Taxonomy" id="58331"/>
    <lineage>
        <taxon>Eukaryota</taxon>
        <taxon>Viridiplantae</taxon>
        <taxon>Streptophyta</taxon>
        <taxon>Embryophyta</taxon>
        <taxon>Tracheophyta</taxon>
        <taxon>Spermatophyta</taxon>
        <taxon>Magnoliopsida</taxon>
        <taxon>eudicotyledons</taxon>
        <taxon>Gunneridae</taxon>
        <taxon>Pentapetalae</taxon>
        <taxon>rosids</taxon>
        <taxon>fabids</taxon>
        <taxon>Fagales</taxon>
        <taxon>Fagaceae</taxon>
        <taxon>Quercus</taxon>
    </lineage>
</organism>
<evidence type="ECO:0000313" key="6">
    <source>
        <dbReference type="EMBL" id="KAK7845634.1"/>
    </source>
</evidence>
<dbReference type="GO" id="GO:0003950">
    <property type="term" value="F:NAD+ poly-ADP-ribosyltransferase activity"/>
    <property type="evidence" value="ECO:0007669"/>
    <property type="project" value="TreeGrafter"/>
</dbReference>
<evidence type="ECO:0000256" key="3">
    <source>
        <dbReference type="ARBA" id="ARBA00023027"/>
    </source>
</evidence>
<evidence type="ECO:0000259" key="5">
    <source>
        <dbReference type="PROSITE" id="PS50172"/>
    </source>
</evidence>
<dbReference type="Pfam" id="PF05406">
    <property type="entry name" value="WGR"/>
    <property type="match status" value="1"/>
</dbReference>
<accession>A0AAW0L236</accession>
<dbReference type="Proteomes" id="UP000237347">
    <property type="component" value="Unassembled WGS sequence"/>
</dbReference>
<comment type="caution">
    <text evidence="6">The sequence shown here is derived from an EMBL/GenBank/DDBJ whole genome shotgun (WGS) entry which is preliminary data.</text>
</comment>
<dbReference type="InterPro" id="IPR001357">
    <property type="entry name" value="BRCT_dom"/>
</dbReference>
<keyword evidence="7" id="KW-1185">Reference proteome</keyword>
<gene>
    <name evidence="6" type="primary">PARP3_1</name>
    <name evidence="6" type="ORF">CFP56_009061</name>
</gene>
<dbReference type="PANTHER" id="PTHR10459:SF106">
    <property type="entry name" value="PROTEIN ADP-RIBOSYLTRANSFERASE PARP3"/>
    <property type="match status" value="1"/>
</dbReference>
<reference evidence="6 7" key="1">
    <citation type="journal article" date="2018" name="Sci. Data">
        <title>The draft genome sequence of cork oak.</title>
        <authorList>
            <person name="Ramos A.M."/>
            <person name="Usie A."/>
            <person name="Barbosa P."/>
            <person name="Barros P.M."/>
            <person name="Capote T."/>
            <person name="Chaves I."/>
            <person name="Simoes F."/>
            <person name="Abreu I."/>
            <person name="Carrasquinho I."/>
            <person name="Faro C."/>
            <person name="Guimaraes J.B."/>
            <person name="Mendonca D."/>
            <person name="Nobrega F."/>
            <person name="Rodrigues L."/>
            <person name="Saibo N.J.M."/>
            <person name="Varela M.C."/>
            <person name="Egas C."/>
            <person name="Matos J."/>
            <person name="Miguel C.M."/>
            <person name="Oliveira M.M."/>
            <person name="Ricardo C.P."/>
            <person name="Goncalves S."/>
        </authorList>
    </citation>
    <scope>NUCLEOTIDE SEQUENCE [LARGE SCALE GENOMIC DNA]</scope>
    <source>
        <strain evidence="7">cv. HL8</strain>
    </source>
</reference>
<keyword evidence="2" id="KW-0808">Transferase</keyword>
<dbReference type="GO" id="GO:0070212">
    <property type="term" value="P:protein poly-ADP-ribosylation"/>
    <property type="evidence" value="ECO:0007669"/>
    <property type="project" value="TreeGrafter"/>
</dbReference>
<feature type="domain" description="BRCT" evidence="5">
    <location>
        <begin position="151"/>
        <end position="216"/>
    </location>
</feature>
<dbReference type="GO" id="GO:0008270">
    <property type="term" value="F:zinc ion binding"/>
    <property type="evidence" value="ECO:0007669"/>
    <property type="project" value="InterPro"/>
</dbReference>
<evidence type="ECO:0000256" key="4">
    <source>
        <dbReference type="SAM" id="MobiDB-lite"/>
    </source>
</evidence>
<dbReference type="InterPro" id="IPR036420">
    <property type="entry name" value="BRCT_dom_sf"/>
</dbReference>
<dbReference type="GO" id="GO:1990404">
    <property type="term" value="F:NAD+-protein mono-ADP-ribosyltransferase activity"/>
    <property type="evidence" value="ECO:0007669"/>
    <property type="project" value="TreeGrafter"/>
</dbReference>
<feature type="region of interest" description="Disordered" evidence="4">
    <location>
        <begin position="1"/>
        <end position="47"/>
    </location>
</feature>
<dbReference type="Gene3D" id="3.40.50.10190">
    <property type="entry name" value="BRCT domain"/>
    <property type="match status" value="1"/>
</dbReference>
<dbReference type="InterPro" id="IPR050800">
    <property type="entry name" value="ARTD/PARP"/>
</dbReference>
<feature type="compositionally biased region" description="Basic and acidic residues" evidence="4">
    <location>
        <begin position="7"/>
        <end position="38"/>
    </location>
</feature>
<dbReference type="SMART" id="SM01335">
    <property type="entry name" value="PADR1"/>
    <property type="match status" value="1"/>
</dbReference>
<dbReference type="EMBL" id="PKMF04000167">
    <property type="protein sequence ID" value="KAK7845634.1"/>
    <property type="molecule type" value="Genomic_DNA"/>
</dbReference>
<evidence type="ECO:0000256" key="2">
    <source>
        <dbReference type="ARBA" id="ARBA00022679"/>
    </source>
</evidence>
<dbReference type="GO" id="GO:0006302">
    <property type="term" value="P:double-strand break repair"/>
    <property type="evidence" value="ECO:0007669"/>
    <property type="project" value="TreeGrafter"/>
</dbReference>
<dbReference type="InterPro" id="IPR038650">
    <property type="entry name" value="PADR1_C_dom_sf"/>
</dbReference>